<reference evidence="16 17" key="1">
    <citation type="journal article" date="2013" name="Int. J. Syst. Evol. Microbiol.">
        <title>Roseomonas aerophila sp. nov., isolated from air.</title>
        <authorList>
            <person name="Kim S.J."/>
            <person name="Weon H.Y."/>
            <person name="Ahn J.H."/>
            <person name="Hong S.B."/>
            <person name="Seok S.J."/>
            <person name="Whang K.S."/>
            <person name="Kwon S.W."/>
        </authorList>
    </citation>
    <scope>NUCLEOTIDE SEQUENCE [LARGE SCALE GENOMIC DNA]</scope>
    <source>
        <strain evidence="16 17">NBRC 108923</strain>
    </source>
</reference>
<evidence type="ECO:0000313" key="17">
    <source>
        <dbReference type="Proteomes" id="UP000626026"/>
    </source>
</evidence>
<feature type="chain" id="PRO_5045754096" description="serine-type D-Ala-D-Ala carboxypeptidase" evidence="14">
    <location>
        <begin position="22"/>
        <end position="410"/>
    </location>
</feature>
<keyword evidence="6" id="KW-0645">Protease</keyword>
<dbReference type="GO" id="GO:0004180">
    <property type="term" value="F:carboxypeptidase activity"/>
    <property type="evidence" value="ECO:0007669"/>
    <property type="project" value="UniProtKB-KW"/>
</dbReference>
<keyword evidence="11" id="KW-0961">Cell wall biogenesis/degradation</keyword>
<evidence type="ECO:0000256" key="13">
    <source>
        <dbReference type="RuleBase" id="RU004016"/>
    </source>
</evidence>
<evidence type="ECO:0000259" key="15">
    <source>
        <dbReference type="SMART" id="SM00936"/>
    </source>
</evidence>
<dbReference type="SUPFAM" id="SSF56601">
    <property type="entry name" value="beta-lactamase/transpeptidase-like"/>
    <property type="match status" value="1"/>
</dbReference>
<dbReference type="InterPro" id="IPR001967">
    <property type="entry name" value="Peptidase_S11_N"/>
</dbReference>
<dbReference type="Pfam" id="PF00768">
    <property type="entry name" value="Peptidase_S11"/>
    <property type="match status" value="1"/>
</dbReference>
<comment type="pathway">
    <text evidence="2">Cell wall biogenesis; peptidoglycan biosynthesis.</text>
</comment>
<dbReference type="RefSeq" id="WP_187786641.1">
    <property type="nucleotide sequence ID" value="NZ_JACTVA010000058.1"/>
</dbReference>
<comment type="function">
    <text evidence="1">Removes C-terminal D-alanyl residues from sugar-peptide cell wall precursors.</text>
</comment>
<dbReference type="InterPro" id="IPR037167">
    <property type="entry name" value="Peptidase_S11_C_sf"/>
</dbReference>
<evidence type="ECO:0000256" key="8">
    <source>
        <dbReference type="ARBA" id="ARBA00022801"/>
    </source>
</evidence>
<evidence type="ECO:0000256" key="7">
    <source>
        <dbReference type="ARBA" id="ARBA00022729"/>
    </source>
</evidence>
<name>A0ABR7RSF7_9PROT</name>
<keyword evidence="7 14" id="KW-0732">Signal</keyword>
<dbReference type="Gene3D" id="3.40.710.10">
    <property type="entry name" value="DD-peptidase/beta-lactamase superfamily"/>
    <property type="match status" value="1"/>
</dbReference>
<dbReference type="InterPro" id="IPR015956">
    <property type="entry name" value="Peniciliin-bd_prot_C_sf"/>
</dbReference>
<dbReference type="InterPro" id="IPR012907">
    <property type="entry name" value="Peptidase_S11_C"/>
</dbReference>
<dbReference type="InterPro" id="IPR018044">
    <property type="entry name" value="Peptidase_S11"/>
</dbReference>
<comment type="catalytic activity">
    <reaction evidence="12">
        <text>Preferential cleavage: (Ac)2-L-Lys-D-Ala-|-D-Ala. Also transpeptidation of peptidyl-alanyl moieties that are N-acyl substituents of D-alanine.</text>
        <dbReference type="EC" id="3.4.16.4"/>
    </reaction>
</comment>
<sequence>MFRLPPTAALLVLLAAAPALAQAPAPLATATAAPAAAALAPAEAAGIQAPLVQAGAWILYDRTTGQILAESNPDLRWEPASLTKLMTAYLVLEAVRDGRLSWQQAVEVPAAVRRVGNEESRMYLAPGQRISLAMLMGGLLVVSANDAALTLARAMDADEDAFVARMNAAAVRLGMSGTHFNNPSGIPGPTHYTTAADLLRLTLAFDRDFPQVYQLSRQQHFAYQRFQHTSTNRLLALDPTVDGLKTGHTRAAGYNIVVSSRGLAAAGQPDRGFIVVLLGAPSRAAQVQSARALLAHGASAFHLVQVLTAGEALQHSRVYGSAAGSVGLGVTEGRILALPAGIQPQLRITLEDTTPFAPVTRGTVIGHVEALAGGQPLLRAPLVTLEDAEPAAWPTRFRDRISLLLSQWMG</sequence>
<evidence type="ECO:0000256" key="11">
    <source>
        <dbReference type="ARBA" id="ARBA00023316"/>
    </source>
</evidence>
<keyword evidence="10" id="KW-0573">Peptidoglycan synthesis</keyword>
<keyword evidence="8" id="KW-0378">Hydrolase</keyword>
<dbReference type="Gene3D" id="2.60.410.10">
    <property type="entry name" value="D-Ala-D-Ala carboxypeptidase, C-terminal domain"/>
    <property type="match status" value="1"/>
</dbReference>
<dbReference type="EMBL" id="JACTVA010000058">
    <property type="protein sequence ID" value="MBC9209507.1"/>
    <property type="molecule type" value="Genomic_DNA"/>
</dbReference>
<evidence type="ECO:0000256" key="12">
    <source>
        <dbReference type="ARBA" id="ARBA00034000"/>
    </source>
</evidence>
<dbReference type="PRINTS" id="PR00725">
    <property type="entry name" value="DADACBPTASE1"/>
</dbReference>
<dbReference type="SMART" id="SM00936">
    <property type="entry name" value="PBP5_C"/>
    <property type="match status" value="1"/>
</dbReference>
<evidence type="ECO:0000256" key="6">
    <source>
        <dbReference type="ARBA" id="ARBA00022670"/>
    </source>
</evidence>
<evidence type="ECO:0000256" key="4">
    <source>
        <dbReference type="ARBA" id="ARBA00012448"/>
    </source>
</evidence>
<accession>A0ABR7RSF7</accession>
<dbReference type="PANTHER" id="PTHR21581:SF6">
    <property type="entry name" value="TRAFFICKING PROTEIN PARTICLE COMPLEX SUBUNIT 12"/>
    <property type="match status" value="1"/>
</dbReference>
<organism evidence="16 17">
    <name type="scientific">Teichococcus aerophilus</name>
    <dbReference type="NCBI Taxonomy" id="1224513"/>
    <lineage>
        <taxon>Bacteria</taxon>
        <taxon>Pseudomonadati</taxon>
        <taxon>Pseudomonadota</taxon>
        <taxon>Alphaproteobacteria</taxon>
        <taxon>Acetobacterales</taxon>
        <taxon>Roseomonadaceae</taxon>
        <taxon>Roseomonas</taxon>
    </lineage>
</organism>
<keyword evidence="5 16" id="KW-0121">Carboxypeptidase</keyword>
<evidence type="ECO:0000256" key="5">
    <source>
        <dbReference type="ARBA" id="ARBA00022645"/>
    </source>
</evidence>
<dbReference type="InterPro" id="IPR012338">
    <property type="entry name" value="Beta-lactam/transpept-like"/>
</dbReference>
<comment type="similarity">
    <text evidence="3 13">Belongs to the peptidase S11 family.</text>
</comment>
<evidence type="ECO:0000256" key="3">
    <source>
        <dbReference type="ARBA" id="ARBA00007164"/>
    </source>
</evidence>
<feature type="domain" description="Peptidase S11 D-Ala-D-Ala carboxypeptidase A C-terminal" evidence="15">
    <location>
        <begin position="301"/>
        <end position="390"/>
    </location>
</feature>
<proteinExistence type="inferred from homology"/>
<dbReference type="Pfam" id="PF07943">
    <property type="entry name" value="PBP5_C"/>
    <property type="match status" value="1"/>
</dbReference>
<keyword evidence="9" id="KW-0133">Cell shape</keyword>
<evidence type="ECO:0000256" key="2">
    <source>
        <dbReference type="ARBA" id="ARBA00004752"/>
    </source>
</evidence>
<dbReference type="SUPFAM" id="SSF69189">
    <property type="entry name" value="Penicillin-binding protein associated domain"/>
    <property type="match status" value="1"/>
</dbReference>
<keyword evidence="17" id="KW-1185">Reference proteome</keyword>
<evidence type="ECO:0000256" key="9">
    <source>
        <dbReference type="ARBA" id="ARBA00022960"/>
    </source>
</evidence>
<evidence type="ECO:0000256" key="14">
    <source>
        <dbReference type="SAM" id="SignalP"/>
    </source>
</evidence>
<evidence type="ECO:0000256" key="10">
    <source>
        <dbReference type="ARBA" id="ARBA00022984"/>
    </source>
</evidence>
<evidence type="ECO:0000313" key="16">
    <source>
        <dbReference type="EMBL" id="MBC9209507.1"/>
    </source>
</evidence>
<protein>
    <recommendedName>
        <fullName evidence="4">serine-type D-Ala-D-Ala carboxypeptidase</fullName>
        <ecNumber evidence="4">3.4.16.4</ecNumber>
    </recommendedName>
</protein>
<dbReference type="EC" id="3.4.16.4" evidence="4"/>
<feature type="signal peptide" evidence="14">
    <location>
        <begin position="1"/>
        <end position="21"/>
    </location>
</feature>
<comment type="caution">
    <text evidence="16">The sequence shown here is derived from an EMBL/GenBank/DDBJ whole genome shotgun (WGS) entry which is preliminary data.</text>
</comment>
<dbReference type="Proteomes" id="UP000626026">
    <property type="component" value="Unassembled WGS sequence"/>
</dbReference>
<dbReference type="PANTHER" id="PTHR21581">
    <property type="entry name" value="D-ALANYL-D-ALANINE CARBOXYPEPTIDASE"/>
    <property type="match status" value="1"/>
</dbReference>
<evidence type="ECO:0000256" key="1">
    <source>
        <dbReference type="ARBA" id="ARBA00003217"/>
    </source>
</evidence>
<gene>
    <name evidence="16" type="ORF">IBL26_21865</name>
</gene>